<dbReference type="EMBL" id="MT143101">
    <property type="protein sequence ID" value="QJA92852.1"/>
    <property type="molecule type" value="Genomic_DNA"/>
</dbReference>
<sequence>MRPRKVSGKPPEVTRRLRNGGWVLTESWTGEIAAGVILCVRKGYLYDLASVPRLLTVIPGFGKDEMGLVAPLAHDALYQTGGNHPGVFPRQQFSRGQVDLIFRRLMRADEVGRIRSFLAWLAVRLGGWLAWRKCSVQ</sequence>
<gene>
    <name evidence="1" type="ORF">MM415B04444_0009</name>
</gene>
<accession>A0A6M3LGT7</accession>
<dbReference type="AlphaFoldDB" id="A0A6M3LGT7"/>
<dbReference type="Pfam" id="PF07087">
    <property type="entry name" value="DUF1353"/>
    <property type="match status" value="1"/>
</dbReference>
<evidence type="ECO:0008006" key="2">
    <source>
        <dbReference type="Google" id="ProtNLM"/>
    </source>
</evidence>
<proteinExistence type="predicted"/>
<protein>
    <recommendedName>
        <fullName evidence="2">DUF1353 domain-containing protein</fullName>
    </recommendedName>
</protein>
<dbReference type="InterPro" id="IPR010767">
    <property type="entry name" value="Phage_CGC-2007_Cje0229"/>
</dbReference>
<reference evidence="1" key="1">
    <citation type="submission" date="2020-03" db="EMBL/GenBank/DDBJ databases">
        <title>The deep terrestrial virosphere.</title>
        <authorList>
            <person name="Holmfeldt K."/>
            <person name="Nilsson E."/>
            <person name="Simone D."/>
            <person name="Lopez-Fernandez M."/>
            <person name="Wu X."/>
            <person name="de Brujin I."/>
            <person name="Lundin D."/>
            <person name="Andersson A."/>
            <person name="Bertilsson S."/>
            <person name="Dopson M."/>
        </authorList>
    </citation>
    <scope>NUCLEOTIDE SEQUENCE</scope>
    <source>
        <strain evidence="1">MM415B04444</strain>
    </source>
</reference>
<evidence type="ECO:0000313" key="1">
    <source>
        <dbReference type="EMBL" id="QJA92852.1"/>
    </source>
</evidence>
<organism evidence="1">
    <name type="scientific">viral metagenome</name>
    <dbReference type="NCBI Taxonomy" id="1070528"/>
    <lineage>
        <taxon>unclassified sequences</taxon>
        <taxon>metagenomes</taxon>
        <taxon>organismal metagenomes</taxon>
    </lineage>
</organism>
<name>A0A6M3LGT7_9ZZZZ</name>